<keyword evidence="3" id="KW-1185">Reference proteome</keyword>
<sequence>MADIESFLVDHRTAPHHALAAVGAWVQAHLSDPQVQVSMSEANTSSTALSSASAANSVTGCAQRGAGDAEFVRSVSAASAGSSEASSGAQDPERLALGSPHVRLRPASEVGL</sequence>
<name>A0A4Y9XL68_9AGAM</name>
<feature type="region of interest" description="Disordered" evidence="1">
    <location>
        <begin position="76"/>
        <end position="112"/>
    </location>
</feature>
<evidence type="ECO:0000313" key="2">
    <source>
        <dbReference type="EMBL" id="TFY50770.1"/>
    </source>
</evidence>
<reference evidence="2 3" key="1">
    <citation type="submission" date="2019-02" db="EMBL/GenBank/DDBJ databases">
        <title>Genome sequencing of the rare red list fungi Dentipellis fragilis.</title>
        <authorList>
            <person name="Buettner E."/>
            <person name="Kellner H."/>
        </authorList>
    </citation>
    <scope>NUCLEOTIDE SEQUENCE [LARGE SCALE GENOMIC DNA]</scope>
    <source>
        <strain evidence="2 3">DSM 105465</strain>
    </source>
</reference>
<protein>
    <submittedName>
        <fullName evidence="2">Uncharacterized protein</fullName>
    </submittedName>
</protein>
<dbReference type="Proteomes" id="UP000298327">
    <property type="component" value="Unassembled WGS sequence"/>
</dbReference>
<feature type="compositionally biased region" description="Low complexity" evidence="1">
    <location>
        <begin position="76"/>
        <end position="89"/>
    </location>
</feature>
<organism evidence="2 3">
    <name type="scientific">Dentipellis fragilis</name>
    <dbReference type="NCBI Taxonomy" id="205917"/>
    <lineage>
        <taxon>Eukaryota</taxon>
        <taxon>Fungi</taxon>
        <taxon>Dikarya</taxon>
        <taxon>Basidiomycota</taxon>
        <taxon>Agaricomycotina</taxon>
        <taxon>Agaricomycetes</taxon>
        <taxon>Russulales</taxon>
        <taxon>Hericiaceae</taxon>
        <taxon>Dentipellis</taxon>
    </lineage>
</organism>
<comment type="caution">
    <text evidence="2">The sequence shown here is derived from an EMBL/GenBank/DDBJ whole genome shotgun (WGS) entry which is preliminary data.</text>
</comment>
<evidence type="ECO:0000256" key="1">
    <source>
        <dbReference type="SAM" id="MobiDB-lite"/>
    </source>
</evidence>
<gene>
    <name evidence="2" type="ORF">EVG20_g11340</name>
</gene>
<dbReference type="EMBL" id="SEOQ01001707">
    <property type="protein sequence ID" value="TFY50770.1"/>
    <property type="molecule type" value="Genomic_DNA"/>
</dbReference>
<accession>A0A4Y9XL68</accession>
<dbReference type="AlphaFoldDB" id="A0A4Y9XL68"/>
<evidence type="ECO:0000313" key="3">
    <source>
        <dbReference type="Proteomes" id="UP000298327"/>
    </source>
</evidence>
<proteinExistence type="predicted"/>